<evidence type="ECO:0000256" key="4">
    <source>
        <dbReference type="ARBA" id="ARBA00023004"/>
    </source>
</evidence>
<dbReference type="SUPFAM" id="SSF51197">
    <property type="entry name" value="Clavaminate synthase-like"/>
    <property type="match status" value="1"/>
</dbReference>
<keyword evidence="1 6" id="KW-0479">Metal-binding</keyword>
<dbReference type="InterPro" id="IPR004574">
    <property type="entry name" value="Alkb"/>
</dbReference>
<feature type="binding site" evidence="5">
    <location>
        <position position="76"/>
    </location>
    <ligand>
        <name>substrate</name>
    </ligand>
</feature>
<dbReference type="GO" id="GO:0005737">
    <property type="term" value="C:cytoplasm"/>
    <property type="evidence" value="ECO:0007669"/>
    <property type="project" value="TreeGrafter"/>
</dbReference>
<evidence type="ECO:0000256" key="1">
    <source>
        <dbReference type="ARBA" id="ARBA00022723"/>
    </source>
</evidence>
<keyword evidence="3" id="KW-0560">Oxidoreductase</keyword>
<feature type="binding site" evidence="5">
    <location>
        <begin position="122"/>
        <end position="124"/>
    </location>
    <ligand>
        <name>2-oxoglutarate</name>
        <dbReference type="ChEBI" id="CHEBI:16810"/>
    </ligand>
</feature>
<dbReference type="OrthoDB" id="9796932at2"/>
<organism evidence="8 9">
    <name type="scientific">Pacificitalea manganoxidans</name>
    <dbReference type="NCBI Taxonomy" id="1411902"/>
    <lineage>
        <taxon>Bacteria</taxon>
        <taxon>Pseudomonadati</taxon>
        <taxon>Pseudomonadota</taxon>
        <taxon>Alphaproteobacteria</taxon>
        <taxon>Rhodobacterales</taxon>
        <taxon>Paracoccaceae</taxon>
        <taxon>Pacificitalea</taxon>
    </lineage>
</organism>
<dbReference type="Pfam" id="PF13532">
    <property type="entry name" value="2OG-FeII_Oxy_2"/>
    <property type="match status" value="1"/>
</dbReference>
<feature type="binding site" evidence="5">
    <location>
        <begin position="83"/>
        <end position="85"/>
    </location>
    <ligand>
        <name>substrate</name>
    </ligand>
</feature>
<dbReference type="AlphaFoldDB" id="A0A291M2D1"/>
<dbReference type="PANTHER" id="PTHR16557">
    <property type="entry name" value="ALKYLATED DNA REPAIR PROTEIN ALKB-RELATED"/>
    <property type="match status" value="1"/>
</dbReference>
<dbReference type="GO" id="GO:0035513">
    <property type="term" value="P:oxidative RNA demethylation"/>
    <property type="evidence" value="ECO:0007669"/>
    <property type="project" value="TreeGrafter"/>
</dbReference>
<feature type="binding site" evidence="6">
    <location>
        <position position="189"/>
    </location>
    <ligand>
        <name>Fe cation</name>
        <dbReference type="ChEBI" id="CHEBI:24875"/>
        <note>catalytic</note>
    </ligand>
</feature>
<evidence type="ECO:0000256" key="2">
    <source>
        <dbReference type="ARBA" id="ARBA00022964"/>
    </source>
</evidence>
<protein>
    <submittedName>
        <fullName evidence="8">Alkylated DNA repair dioxygenase</fullName>
    </submittedName>
</protein>
<feature type="domain" description="Fe2OG dioxygenase" evidence="7">
    <location>
        <begin position="115"/>
        <end position="216"/>
    </location>
</feature>
<dbReference type="GO" id="GO:0008198">
    <property type="term" value="F:ferrous iron binding"/>
    <property type="evidence" value="ECO:0007669"/>
    <property type="project" value="TreeGrafter"/>
</dbReference>
<gene>
    <name evidence="8" type="ORF">CBW24_14875</name>
</gene>
<dbReference type="Gene3D" id="2.60.120.590">
    <property type="entry name" value="Alpha-ketoglutarate-dependent dioxygenase AlkB-like"/>
    <property type="match status" value="1"/>
</dbReference>
<evidence type="ECO:0000256" key="5">
    <source>
        <dbReference type="PIRSR" id="PIRSR604574-1"/>
    </source>
</evidence>
<dbReference type="Proteomes" id="UP000219050">
    <property type="component" value="Chromosome"/>
</dbReference>
<dbReference type="InterPro" id="IPR027450">
    <property type="entry name" value="AlkB-like"/>
</dbReference>
<evidence type="ECO:0000313" key="9">
    <source>
        <dbReference type="Proteomes" id="UP000219050"/>
    </source>
</evidence>
<sequence>MTENERDAAASSNPGDGNILTIRDFEIRQGWLDRPAQESLLDDLRGVIAAAPLVRPVTPRGQPMSVRMTSAGRYGWVTDRRGYRYEPRHPEGMAWPPIPDRVLKIWRDCTGLARLPDCCLVNWYGEGARMGLHQDKDEADFGYPVVSVSLGDEGLFRMGNPTRGGRTESLWLKSGDVVVMGGAARLTYHGVDRIRFGSSSLMPKGGRINLTLRVVDP</sequence>
<dbReference type="GO" id="GO:0035516">
    <property type="term" value="F:broad specificity oxidative DNA demethylase activity"/>
    <property type="evidence" value="ECO:0007669"/>
    <property type="project" value="TreeGrafter"/>
</dbReference>
<reference evidence="8 9" key="1">
    <citation type="submission" date="2017-05" db="EMBL/GenBank/DDBJ databases">
        <title>Comparative genomic and metabolic analysis of manganese-oxidizing mechanisms in Celeribater manganoxidans DY25T: its adaption to the environment of polymetallic nodule.</title>
        <authorList>
            <person name="Wang X."/>
        </authorList>
    </citation>
    <scope>NUCLEOTIDE SEQUENCE [LARGE SCALE GENOMIC DNA]</scope>
    <source>
        <strain evidence="8 9">DY25</strain>
    </source>
</reference>
<feature type="binding site" evidence="5">
    <location>
        <begin position="207"/>
        <end position="213"/>
    </location>
    <ligand>
        <name>2-oxoglutarate</name>
        <dbReference type="ChEBI" id="CHEBI:16810"/>
    </ligand>
</feature>
<evidence type="ECO:0000256" key="6">
    <source>
        <dbReference type="PIRSR" id="PIRSR604574-2"/>
    </source>
</evidence>
<keyword evidence="4 6" id="KW-0408">Iron</keyword>
<name>A0A291M2D1_9RHOB</name>
<dbReference type="InterPro" id="IPR037151">
    <property type="entry name" value="AlkB-like_sf"/>
</dbReference>
<feature type="binding site" evidence="5">
    <location>
        <position position="163"/>
    </location>
    <ligand>
        <name>substrate</name>
    </ligand>
</feature>
<proteinExistence type="predicted"/>
<feature type="binding site" evidence="5">
    <location>
        <position position="137"/>
    </location>
    <ligand>
        <name>substrate</name>
    </ligand>
</feature>
<keyword evidence="9" id="KW-1185">Reference proteome</keyword>
<dbReference type="PROSITE" id="PS51471">
    <property type="entry name" value="FE2OG_OXY"/>
    <property type="match status" value="1"/>
</dbReference>
<evidence type="ECO:0000256" key="3">
    <source>
        <dbReference type="ARBA" id="ARBA00023002"/>
    </source>
</evidence>
<accession>A0A291M2D1</accession>
<dbReference type="PANTHER" id="PTHR16557:SF2">
    <property type="entry name" value="NUCLEIC ACID DIOXYGENASE ALKBH1"/>
    <property type="match status" value="1"/>
</dbReference>
<evidence type="ECO:0000313" key="8">
    <source>
        <dbReference type="EMBL" id="ATI43163.1"/>
    </source>
</evidence>
<evidence type="ECO:0000259" key="7">
    <source>
        <dbReference type="PROSITE" id="PS51471"/>
    </source>
</evidence>
<comment type="cofactor">
    <cofactor evidence="6">
        <name>Fe(2+)</name>
        <dbReference type="ChEBI" id="CHEBI:29033"/>
    </cofactor>
    <text evidence="6">Binds 1 Fe(2+) ion per subunit.</text>
</comment>
<dbReference type="EMBL" id="CP021404">
    <property type="protein sequence ID" value="ATI43163.1"/>
    <property type="molecule type" value="Genomic_DNA"/>
</dbReference>
<dbReference type="RefSeq" id="WP_088662809.1">
    <property type="nucleotide sequence ID" value="NZ_CP021404.1"/>
</dbReference>
<feature type="binding site" evidence="6">
    <location>
        <position position="133"/>
    </location>
    <ligand>
        <name>Fe cation</name>
        <dbReference type="ChEBI" id="CHEBI:24875"/>
        <note>catalytic</note>
    </ligand>
</feature>
<dbReference type="GO" id="GO:0035515">
    <property type="term" value="F:oxidative RNA demethylase activity"/>
    <property type="evidence" value="ECO:0007669"/>
    <property type="project" value="TreeGrafter"/>
</dbReference>
<dbReference type="InterPro" id="IPR005123">
    <property type="entry name" value="Oxoglu/Fe-dep_dioxygenase_dom"/>
</dbReference>
<keyword evidence="2 8" id="KW-0223">Dioxygenase</keyword>
<feature type="binding site" evidence="6">
    <location>
        <position position="135"/>
    </location>
    <ligand>
        <name>Fe cation</name>
        <dbReference type="ChEBI" id="CHEBI:24875"/>
        <note>catalytic</note>
    </ligand>
</feature>
<dbReference type="KEGG" id="cmag:CBW24_14875"/>